<dbReference type="InterPro" id="IPR036691">
    <property type="entry name" value="Endo/exonu/phosph_ase_sf"/>
</dbReference>
<evidence type="ECO:0000313" key="1">
    <source>
        <dbReference type="EMBL" id="CAE8614900.1"/>
    </source>
</evidence>
<dbReference type="OrthoDB" id="407509at2759"/>
<gene>
    <name evidence="1" type="ORF">PGLA1383_LOCUS32620</name>
</gene>
<organism evidence="1 2">
    <name type="scientific">Polarella glacialis</name>
    <name type="common">Dinoflagellate</name>
    <dbReference type="NCBI Taxonomy" id="89957"/>
    <lineage>
        <taxon>Eukaryota</taxon>
        <taxon>Sar</taxon>
        <taxon>Alveolata</taxon>
        <taxon>Dinophyceae</taxon>
        <taxon>Suessiales</taxon>
        <taxon>Suessiaceae</taxon>
        <taxon>Polarella</taxon>
    </lineage>
</organism>
<sequence>MSQLPQRTTVILLGDFNGRTGRHSPPTCSASIGPYSPQYENSNGQQLRHFLDAFNLTAINTWYSTSASATYHSPAGPGSRVDYICVQQSRRSLVQRASLWHRAGRNLQVIRTAKPRDHSPLFPRLQIDVQREQQQTAARNHWDYDAFANPSTFATFCADLEAWRNAPEAQQAVDHSISHGTPDSTWDLINGNILAVAKRHFISKPDTPSTGFLTEYIRELHHLAQQAFEKLRETRPLPAHAFRDPQQYNTLQQLFDAWTRTFRLDLADRKYKSRVKADRITWLDQLAHQMTIADEHGDQRQRWMLARKLAASILGPRKRLYGICSADNVTMEEWQEYLSQPGKLGGCLATPFAEVLVQQATRLLRISRRNCGARVSPPKFPSIIVELDRLRVGSGALQGDGIAGYICNQVYAPIIKRLIELTAAVHYTDMFVVRDWFTGKDVNVAVIVYADDVAMTILADDALNLVQKVSHLNSLFDRILSADGLATNHLKQQIMAMFFGTGAQKQLWEIYNISNPNNCVPAVPYLGYSLYRNLKADVEMRERIAAATVAWRSMIKFWSNSSVSLTARLQIFKAIVQPVLFSGQEVANYTPSQLHFLEMRLLHAAAVRTVLIPAESSYVKAAKAALKTYDDQVKLRGGGQSLLPPHVWAHRALLQTAAADPAVQPQLRDLLSTMHIASTTAEFDLTTLIEVCKVSKTYKADTSRIELAATNTGQALVELLVQQLRLAGAQECPGTGPRLPLERALAA</sequence>
<evidence type="ECO:0008006" key="3">
    <source>
        <dbReference type="Google" id="ProtNLM"/>
    </source>
</evidence>
<dbReference type="Proteomes" id="UP000654075">
    <property type="component" value="Unassembled WGS sequence"/>
</dbReference>
<feature type="non-terminal residue" evidence="1">
    <location>
        <position position="1"/>
    </location>
</feature>
<name>A0A813FQY0_POLGL</name>
<dbReference type="Gene3D" id="3.60.10.10">
    <property type="entry name" value="Endonuclease/exonuclease/phosphatase"/>
    <property type="match status" value="1"/>
</dbReference>
<dbReference type="EMBL" id="CAJNNV010025526">
    <property type="protein sequence ID" value="CAE8614900.1"/>
    <property type="molecule type" value="Genomic_DNA"/>
</dbReference>
<dbReference type="SUPFAM" id="SSF56219">
    <property type="entry name" value="DNase I-like"/>
    <property type="match status" value="1"/>
</dbReference>
<keyword evidence="2" id="KW-1185">Reference proteome</keyword>
<protein>
    <recommendedName>
        <fullName evidence="3">Reverse transcriptase domain-containing protein</fullName>
    </recommendedName>
</protein>
<evidence type="ECO:0000313" key="2">
    <source>
        <dbReference type="Proteomes" id="UP000654075"/>
    </source>
</evidence>
<reference evidence="1" key="1">
    <citation type="submission" date="2021-02" db="EMBL/GenBank/DDBJ databases">
        <authorList>
            <person name="Dougan E. K."/>
            <person name="Rhodes N."/>
            <person name="Thang M."/>
            <person name="Chan C."/>
        </authorList>
    </citation>
    <scope>NUCLEOTIDE SEQUENCE</scope>
</reference>
<accession>A0A813FQY0</accession>
<dbReference type="AlphaFoldDB" id="A0A813FQY0"/>
<comment type="caution">
    <text evidence="1">The sequence shown here is derived from an EMBL/GenBank/DDBJ whole genome shotgun (WGS) entry which is preliminary data.</text>
</comment>
<proteinExistence type="predicted"/>